<name>A0ABT5YVQ2_9ACTN</name>
<feature type="domain" description="Major facilitator superfamily (MFS) profile" evidence="9">
    <location>
        <begin position="1"/>
        <end position="389"/>
    </location>
</feature>
<evidence type="ECO:0000256" key="4">
    <source>
        <dbReference type="ARBA" id="ARBA00022989"/>
    </source>
</evidence>
<keyword evidence="2" id="KW-0813">Transport</keyword>
<dbReference type="PANTHER" id="PTHR42718">
    <property type="entry name" value="MAJOR FACILITATOR SUPERFAMILY MULTIDRUG TRANSPORTER MFSC"/>
    <property type="match status" value="1"/>
</dbReference>
<evidence type="ECO:0000256" key="1">
    <source>
        <dbReference type="ARBA" id="ARBA00004651"/>
    </source>
</evidence>
<evidence type="ECO:0000259" key="9">
    <source>
        <dbReference type="PROSITE" id="PS50850"/>
    </source>
</evidence>
<dbReference type="Gene3D" id="1.20.1250.20">
    <property type="entry name" value="MFS general substrate transporter like domains"/>
    <property type="match status" value="1"/>
</dbReference>
<evidence type="ECO:0000313" key="11">
    <source>
        <dbReference type="Proteomes" id="UP001220022"/>
    </source>
</evidence>
<keyword evidence="3 8" id="KW-0812">Transmembrane</keyword>
<dbReference type="PANTHER" id="PTHR42718:SF9">
    <property type="entry name" value="MAJOR FACILITATOR SUPERFAMILY MULTIDRUG TRANSPORTER MFSC"/>
    <property type="match status" value="1"/>
</dbReference>
<reference evidence="10 11" key="1">
    <citation type="submission" date="2023-03" db="EMBL/GenBank/DDBJ databases">
        <title>Draft genome sequence of type strain Streptomyces ferralitis JCM 14344.</title>
        <authorList>
            <person name="Klaysubun C."/>
            <person name="Duangmal K."/>
        </authorList>
    </citation>
    <scope>NUCLEOTIDE SEQUENCE [LARGE SCALE GENOMIC DNA]</scope>
    <source>
        <strain evidence="10 11">JCM 14344</strain>
    </source>
</reference>
<dbReference type="SUPFAM" id="SSF103473">
    <property type="entry name" value="MFS general substrate transporter"/>
    <property type="match status" value="1"/>
</dbReference>
<feature type="transmembrane region" description="Helical" evidence="8">
    <location>
        <begin position="277"/>
        <end position="294"/>
    </location>
</feature>
<protein>
    <submittedName>
        <fullName evidence="10">MFS transporter</fullName>
    </submittedName>
</protein>
<evidence type="ECO:0000256" key="8">
    <source>
        <dbReference type="SAM" id="Phobius"/>
    </source>
</evidence>
<evidence type="ECO:0000256" key="3">
    <source>
        <dbReference type="ARBA" id="ARBA00022692"/>
    </source>
</evidence>
<sequence length="389" mass="40275">MCLSAFVLSCGSLSDRYGRRRAFLTGVAVFTIGSAICAFAPGVGVLIAGRVVQGVAAATITPGALSLLAQAFPDPATRARVIGMWGTCSGLAVVLGPVLGGILVDRFGWASIFLVNLPLGVLTLVLGVRCIPESADPDHAALDPAGQVMGVIWLGALSYALVEGGHRGWGAASTLTTLAVAAVGLTVFLVLELRQSHPMLPVRLFGRAAFAVINAASFLLGFGAYAVYFLLSLYQQQVRANSPTMTGLEFLPLSVAIAVAATYAGRLTGRFGPRRPLLAGYGLVAVSLLAMLTLGPDTGYPLLALLFAVLGVGMGLAITPTNPPSSPPFPGSAPVSPRPRSTPRARPEPPWASPCWARSSAPVPRRSWTPHSNGPMPTRLTGTNSADKS</sequence>
<evidence type="ECO:0000256" key="2">
    <source>
        <dbReference type="ARBA" id="ARBA00022448"/>
    </source>
</evidence>
<keyword evidence="4 8" id="KW-1133">Transmembrane helix</keyword>
<proteinExistence type="predicted"/>
<organism evidence="10 11">
    <name type="scientific">Streptantibioticus ferralitis</name>
    <dbReference type="NCBI Taxonomy" id="236510"/>
    <lineage>
        <taxon>Bacteria</taxon>
        <taxon>Bacillati</taxon>
        <taxon>Actinomycetota</taxon>
        <taxon>Actinomycetes</taxon>
        <taxon>Kitasatosporales</taxon>
        <taxon>Streptomycetaceae</taxon>
        <taxon>Streptantibioticus</taxon>
    </lineage>
</organism>
<feature type="transmembrane region" description="Helical" evidence="8">
    <location>
        <begin position="168"/>
        <end position="191"/>
    </location>
</feature>
<dbReference type="InterPro" id="IPR020846">
    <property type="entry name" value="MFS_dom"/>
</dbReference>
<dbReference type="InterPro" id="IPR036259">
    <property type="entry name" value="MFS_trans_sf"/>
</dbReference>
<dbReference type="RefSeq" id="WP_275811140.1">
    <property type="nucleotide sequence ID" value="NZ_BAAANM010000017.1"/>
</dbReference>
<feature type="transmembrane region" description="Helical" evidence="8">
    <location>
        <begin position="246"/>
        <end position="265"/>
    </location>
</feature>
<keyword evidence="5 8" id="KW-0472">Membrane</keyword>
<dbReference type="CDD" id="cd17321">
    <property type="entry name" value="MFS_MMR_MDR_like"/>
    <property type="match status" value="1"/>
</dbReference>
<feature type="transmembrane region" description="Helical" evidence="8">
    <location>
        <begin position="300"/>
        <end position="319"/>
    </location>
</feature>
<comment type="subcellular location">
    <subcellularLocation>
        <location evidence="1">Cell membrane</location>
        <topology evidence="1">Multi-pass membrane protein</topology>
    </subcellularLocation>
</comment>
<dbReference type="PROSITE" id="PS50850">
    <property type="entry name" value="MFS"/>
    <property type="match status" value="1"/>
</dbReference>
<dbReference type="InterPro" id="IPR011701">
    <property type="entry name" value="MFS"/>
</dbReference>
<dbReference type="Gene3D" id="1.20.1720.10">
    <property type="entry name" value="Multidrug resistance protein D"/>
    <property type="match status" value="1"/>
</dbReference>
<feature type="region of interest" description="Disordered" evidence="7">
    <location>
        <begin position="323"/>
        <end position="389"/>
    </location>
</feature>
<dbReference type="EMBL" id="JARHTQ010000004">
    <property type="protein sequence ID" value="MDF2255629.1"/>
    <property type="molecule type" value="Genomic_DNA"/>
</dbReference>
<gene>
    <name evidence="10" type="ORF">P2L57_07810</name>
</gene>
<feature type="transmembrane region" description="Helical" evidence="8">
    <location>
        <begin position="22"/>
        <end position="41"/>
    </location>
</feature>
<dbReference type="Pfam" id="PF07690">
    <property type="entry name" value="MFS_1"/>
    <property type="match status" value="1"/>
</dbReference>
<evidence type="ECO:0000256" key="5">
    <source>
        <dbReference type="ARBA" id="ARBA00023136"/>
    </source>
</evidence>
<feature type="compositionally biased region" description="Polar residues" evidence="7">
    <location>
        <begin position="380"/>
        <end position="389"/>
    </location>
</feature>
<feature type="transmembrane region" description="Helical" evidence="8">
    <location>
        <begin position="81"/>
        <end position="103"/>
    </location>
</feature>
<comment type="caution">
    <text evidence="10">The sequence shown here is derived from an EMBL/GenBank/DDBJ whole genome shotgun (WGS) entry which is preliminary data.</text>
</comment>
<accession>A0ABT5YVQ2</accession>
<dbReference type="InterPro" id="IPR001958">
    <property type="entry name" value="Tet-R_TetA/multi-R_MdtG-like"/>
</dbReference>
<feature type="compositionally biased region" description="Low complexity" evidence="7">
    <location>
        <begin position="332"/>
        <end position="344"/>
    </location>
</feature>
<evidence type="ECO:0000256" key="6">
    <source>
        <dbReference type="ARBA" id="ARBA00023251"/>
    </source>
</evidence>
<keyword evidence="11" id="KW-1185">Reference proteome</keyword>
<evidence type="ECO:0000256" key="7">
    <source>
        <dbReference type="SAM" id="MobiDB-lite"/>
    </source>
</evidence>
<feature type="transmembrane region" description="Helical" evidence="8">
    <location>
        <begin position="109"/>
        <end position="128"/>
    </location>
</feature>
<dbReference type="Proteomes" id="UP001220022">
    <property type="component" value="Unassembled WGS sequence"/>
</dbReference>
<feature type="transmembrane region" description="Helical" evidence="8">
    <location>
        <begin position="140"/>
        <end position="162"/>
    </location>
</feature>
<keyword evidence="6" id="KW-0046">Antibiotic resistance</keyword>
<dbReference type="PRINTS" id="PR01035">
    <property type="entry name" value="TCRTETA"/>
</dbReference>
<evidence type="ECO:0000313" key="10">
    <source>
        <dbReference type="EMBL" id="MDF2255629.1"/>
    </source>
</evidence>
<feature type="transmembrane region" description="Helical" evidence="8">
    <location>
        <begin position="212"/>
        <end position="234"/>
    </location>
</feature>